<evidence type="ECO:0000256" key="3">
    <source>
        <dbReference type="ARBA" id="ARBA00022692"/>
    </source>
</evidence>
<feature type="transmembrane region" description="Helical" evidence="6">
    <location>
        <begin position="96"/>
        <end position="126"/>
    </location>
</feature>
<gene>
    <name evidence="7" type="ORF">FHW37_102309</name>
</gene>
<evidence type="ECO:0000256" key="2">
    <source>
        <dbReference type="ARBA" id="ARBA00022475"/>
    </source>
</evidence>
<evidence type="ECO:0000256" key="6">
    <source>
        <dbReference type="SAM" id="Phobius"/>
    </source>
</evidence>
<feature type="transmembrane region" description="Helical" evidence="6">
    <location>
        <begin position="45"/>
        <end position="64"/>
    </location>
</feature>
<feature type="transmembrane region" description="Helical" evidence="6">
    <location>
        <begin position="20"/>
        <end position="39"/>
    </location>
</feature>
<proteinExistence type="predicted"/>
<comment type="caution">
    <text evidence="7">The sequence shown here is derived from an EMBL/GenBank/DDBJ whole genome shotgun (WGS) entry which is preliminary data.</text>
</comment>
<accession>A0A561R230</accession>
<dbReference type="GO" id="GO:0005886">
    <property type="term" value="C:plasma membrane"/>
    <property type="evidence" value="ECO:0007669"/>
    <property type="project" value="UniProtKB-SubCell"/>
</dbReference>
<dbReference type="PANTHER" id="PTHR33931">
    <property type="entry name" value="HOLIN-LIKE PROTEIN CIDA-RELATED"/>
    <property type="match status" value="1"/>
</dbReference>
<protein>
    <submittedName>
        <fullName evidence="7">Holin-like protein</fullName>
    </submittedName>
</protein>
<keyword evidence="3 6" id="KW-0812">Transmembrane</keyword>
<keyword evidence="5 6" id="KW-0472">Membrane</keyword>
<dbReference type="PANTHER" id="PTHR33931:SF2">
    <property type="entry name" value="HOLIN-LIKE PROTEIN CIDA"/>
    <property type="match status" value="1"/>
</dbReference>
<dbReference type="EMBL" id="VIWP01000002">
    <property type="protein sequence ID" value="TWF56671.1"/>
    <property type="molecule type" value="Genomic_DNA"/>
</dbReference>
<evidence type="ECO:0000313" key="8">
    <source>
        <dbReference type="Proteomes" id="UP000320653"/>
    </source>
</evidence>
<comment type="subcellular location">
    <subcellularLocation>
        <location evidence="1">Cell membrane</location>
        <topology evidence="1">Multi-pass membrane protein</topology>
    </subcellularLocation>
</comment>
<name>A0A561R230_9HYPH</name>
<feature type="transmembrane region" description="Helical" evidence="6">
    <location>
        <begin position="71"/>
        <end position="90"/>
    </location>
</feature>
<sequence>MSRRKTAILLSRSLQNSRIAQVAVIVAMWLAGEAISRLSGLPVPGAVIGMFALLALLATGVIRLSSMRRGAYWLLADMLLFFIPAVLAVLDHGEFIGLIGLKIIAVILAGTLAVMCMTALAVDLGYRLMVALENRRVHA</sequence>
<dbReference type="Proteomes" id="UP000320653">
    <property type="component" value="Unassembled WGS sequence"/>
</dbReference>
<dbReference type="AlphaFoldDB" id="A0A561R230"/>
<keyword evidence="8" id="KW-1185">Reference proteome</keyword>
<dbReference type="Pfam" id="PF03788">
    <property type="entry name" value="LrgA"/>
    <property type="match status" value="1"/>
</dbReference>
<organism evidence="7 8">
    <name type="scientific">Neorhizobium alkalisoli</name>
    <dbReference type="NCBI Taxonomy" id="528178"/>
    <lineage>
        <taxon>Bacteria</taxon>
        <taxon>Pseudomonadati</taxon>
        <taxon>Pseudomonadota</taxon>
        <taxon>Alphaproteobacteria</taxon>
        <taxon>Hyphomicrobiales</taxon>
        <taxon>Rhizobiaceae</taxon>
        <taxon>Rhizobium/Agrobacterium group</taxon>
        <taxon>Neorhizobium</taxon>
    </lineage>
</organism>
<evidence type="ECO:0000256" key="5">
    <source>
        <dbReference type="ARBA" id="ARBA00023136"/>
    </source>
</evidence>
<evidence type="ECO:0000313" key="7">
    <source>
        <dbReference type="EMBL" id="TWF56671.1"/>
    </source>
</evidence>
<reference evidence="7 8" key="1">
    <citation type="submission" date="2019-06" db="EMBL/GenBank/DDBJ databases">
        <title>Sorghum-associated microbial communities from plants grown in Nebraska, USA.</title>
        <authorList>
            <person name="Schachtman D."/>
        </authorList>
    </citation>
    <scope>NUCLEOTIDE SEQUENCE [LARGE SCALE GENOMIC DNA]</scope>
    <source>
        <strain evidence="7 8">1225</strain>
    </source>
</reference>
<evidence type="ECO:0000256" key="1">
    <source>
        <dbReference type="ARBA" id="ARBA00004651"/>
    </source>
</evidence>
<keyword evidence="4 6" id="KW-1133">Transmembrane helix</keyword>
<keyword evidence="2" id="KW-1003">Cell membrane</keyword>
<evidence type="ECO:0000256" key="4">
    <source>
        <dbReference type="ARBA" id="ARBA00022989"/>
    </source>
</evidence>
<dbReference type="InterPro" id="IPR005538">
    <property type="entry name" value="LrgA/CidA"/>
</dbReference>